<name>A0A7J7N0Z2_9MAGN</name>
<accession>A0A7J7N0Z2</accession>
<evidence type="ECO:0000313" key="3">
    <source>
        <dbReference type="Proteomes" id="UP000541444"/>
    </source>
</evidence>
<proteinExistence type="predicted"/>
<dbReference type="OrthoDB" id="2018951at2759"/>
<dbReference type="EMBL" id="JACGCM010001155">
    <property type="protein sequence ID" value="KAF6160777.1"/>
    <property type="molecule type" value="Genomic_DNA"/>
</dbReference>
<evidence type="ECO:0000313" key="2">
    <source>
        <dbReference type="EMBL" id="KAF6160777.1"/>
    </source>
</evidence>
<gene>
    <name evidence="2" type="ORF">GIB67_035978</name>
</gene>
<comment type="caution">
    <text evidence="2">The sequence shown here is derived from an EMBL/GenBank/DDBJ whole genome shotgun (WGS) entry which is preliminary data.</text>
</comment>
<organism evidence="2 3">
    <name type="scientific">Kingdonia uniflora</name>
    <dbReference type="NCBI Taxonomy" id="39325"/>
    <lineage>
        <taxon>Eukaryota</taxon>
        <taxon>Viridiplantae</taxon>
        <taxon>Streptophyta</taxon>
        <taxon>Embryophyta</taxon>
        <taxon>Tracheophyta</taxon>
        <taxon>Spermatophyta</taxon>
        <taxon>Magnoliopsida</taxon>
        <taxon>Ranunculales</taxon>
        <taxon>Circaeasteraceae</taxon>
        <taxon>Kingdonia</taxon>
    </lineage>
</organism>
<feature type="region of interest" description="Disordered" evidence="1">
    <location>
        <begin position="84"/>
        <end position="105"/>
    </location>
</feature>
<evidence type="ECO:0000256" key="1">
    <source>
        <dbReference type="SAM" id="MobiDB-lite"/>
    </source>
</evidence>
<dbReference type="AlphaFoldDB" id="A0A7J7N0Z2"/>
<reference evidence="2 3" key="1">
    <citation type="journal article" date="2020" name="IScience">
        <title>Genome Sequencing of the Endangered Kingdonia uniflora (Circaeasteraceae, Ranunculales) Reveals Potential Mechanisms of Evolutionary Specialization.</title>
        <authorList>
            <person name="Sun Y."/>
            <person name="Deng T."/>
            <person name="Zhang A."/>
            <person name="Moore M.J."/>
            <person name="Landis J.B."/>
            <person name="Lin N."/>
            <person name="Zhang H."/>
            <person name="Zhang X."/>
            <person name="Huang J."/>
            <person name="Zhang X."/>
            <person name="Sun H."/>
            <person name="Wang H."/>
        </authorList>
    </citation>
    <scope>NUCLEOTIDE SEQUENCE [LARGE SCALE GENOMIC DNA]</scope>
    <source>
        <strain evidence="2">TB1705</strain>
        <tissue evidence="2">Leaf</tissue>
    </source>
</reference>
<protein>
    <submittedName>
        <fullName evidence="2">Uncharacterized protein</fullName>
    </submittedName>
</protein>
<sequence>MSIHKNESVLVTGHDNGVILVHWVWKASANGEDWYFALTFDGECEGRYSRAERAMHNPKLNVHCRRQVDRRRDKQIKQIDGLMDSCKSDGVSQGEGESESIAEKAERKEKMGMWLRKLMKYDLKTQKISTSSHGFLS</sequence>
<keyword evidence="3" id="KW-1185">Reference proteome</keyword>
<dbReference type="Proteomes" id="UP000541444">
    <property type="component" value="Unassembled WGS sequence"/>
</dbReference>